<dbReference type="CDD" id="cd14688">
    <property type="entry name" value="bZIP_YAP"/>
    <property type="match status" value="1"/>
</dbReference>
<evidence type="ECO:0000313" key="3">
    <source>
        <dbReference type="Proteomes" id="UP000054516"/>
    </source>
</evidence>
<accession>A0A1S7UKV4</accession>
<dbReference type="Proteomes" id="UP000054516">
    <property type="component" value="Unassembled WGS sequence"/>
</dbReference>
<gene>
    <name evidence="2" type="ORF">SAMD00023353_0503150</name>
</gene>
<dbReference type="InterPro" id="IPR021833">
    <property type="entry name" value="DUF3425"/>
</dbReference>
<dbReference type="PANTHER" id="PTHR38116:SF1">
    <property type="entry name" value="BZIP DOMAIN-CONTAINING PROTEIN"/>
    <property type="match status" value="1"/>
</dbReference>
<dbReference type="AlphaFoldDB" id="A0A1S7UKV4"/>
<feature type="region of interest" description="Disordered" evidence="1">
    <location>
        <begin position="13"/>
        <end position="52"/>
    </location>
</feature>
<sequence>MWLRDIDDWSGVTNKQQRKRIQNRRNQRTYRAKKRAACNDELEGSNQDASVQTQPLASTALVYRQSGPGLSPEMSDEEAVEAVIRATSSVNILAPDSELNRWIMQRFEEYAVRNYVARSQKLNILPSLSQFNFIRALLTNVDVLGLSAADMHDDALSPFNVVAESVRVSSQHERLSQLPMGLRPTDLQRGTPHHPWIDLLPIPAMRDNIFRPGFDSFDEEQLCHDMRGAIPGQNPGVLVWGDPWDADSWEVTEEFVKSWGWVVANCWDLLRSTNRWRTRRGEEPLFFV</sequence>
<dbReference type="OrthoDB" id="2245989at2759"/>
<keyword evidence="3" id="KW-1185">Reference proteome</keyword>
<dbReference type="OMA" id="WVLRGCW"/>
<proteinExistence type="predicted"/>
<dbReference type="Pfam" id="PF11905">
    <property type="entry name" value="DUF3425"/>
    <property type="match status" value="1"/>
</dbReference>
<dbReference type="EMBL" id="DF977450">
    <property type="protein sequence ID" value="GAP83895.2"/>
    <property type="molecule type" value="Genomic_DNA"/>
</dbReference>
<organism evidence="2">
    <name type="scientific">Rosellinia necatrix</name>
    <name type="common">White root-rot fungus</name>
    <dbReference type="NCBI Taxonomy" id="77044"/>
    <lineage>
        <taxon>Eukaryota</taxon>
        <taxon>Fungi</taxon>
        <taxon>Dikarya</taxon>
        <taxon>Ascomycota</taxon>
        <taxon>Pezizomycotina</taxon>
        <taxon>Sordariomycetes</taxon>
        <taxon>Xylariomycetidae</taxon>
        <taxon>Xylariales</taxon>
        <taxon>Xylariaceae</taxon>
        <taxon>Rosellinia</taxon>
    </lineage>
</organism>
<reference evidence="2" key="1">
    <citation type="submission" date="2016-03" db="EMBL/GenBank/DDBJ databases">
        <title>Draft genome sequence of Rosellinia necatrix.</title>
        <authorList>
            <person name="Kanematsu S."/>
        </authorList>
    </citation>
    <scope>NUCLEOTIDE SEQUENCE [LARGE SCALE GENOMIC DNA]</scope>
    <source>
        <strain evidence="2">W97</strain>
    </source>
</reference>
<evidence type="ECO:0008006" key="4">
    <source>
        <dbReference type="Google" id="ProtNLM"/>
    </source>
</evidence>
<protein>
    <recommendedName>
        <fullName evidence="4">BZIP domain-containing protein</fullName>
    </recommendedName>
</protein>
<dbReference type="PANTHER" id="PTHR38116">
    <property type="entry name" value="CHROMOSOME 7, WHOLE GENOME SHOTGUN SEQUENCE"/>
    <property type="match status" value="1"/>
</dbReference>
<name>A0A1S7UKV4_ROSNE</name>
<feature type="compositionally biased region" description="Basic residues" evidence="1">
    <location>
        <begin position="16"/>
        <end position="36"/>
    </location>
</feature>
<evidence type="ECO:0000313" key="2">
    <source>
        <dbReference type="EMBL" id="GAP83895.2"/>
    </source>
</evidence>
<evidence type="ECO:0000256" key="1">
    <source>
        <dbReference type="SAM" id="MobiDB-lite"/>
    </source>
</evidence>